<evidence type="ECO:0000256" key="1">
    <source>
        <dbReference type="SAM" id="MobiDB-lite"/>
    </source>
</evidence>
<feature type="region of interest" description="Disordered" evidence="1">
    <location>
        <begin position="36"/>
        <end position="113"/>
    </location>
</feature>
<protein>
    <submittedName>
        <fullName evidence="2">Uncharacterized protein</fullName>
    </submittedName>
</protein>
<feature type="compositionally biased region" description="Polar residues" evidence="1">
    <location>
        <begin position="74"/>
        <end position="91"/>
    </location>
</feature>
<gene>
    <name evidence="2" type="ORF">BJX66DRAFT_140186</name>
</gene>
<dbReference type="Proteomes" id="UP001610563">
    <property type="component" value="Unassembled WGS sequence"/>
</dbReference>
<comment type="caution">
    <text evidence="2">The sequence shown here is derived from an EMBL/GenBank/DDBJ whole genome shotgun (WGS) entry which is preliminary data.</text>
</comment>
<evidence type="ECO:0000313" key="2">
    <source>
        <dbReference type="EMBL" id="KAL2796340.1"/>
    </source>
</evidence>
<accession>A0ABR4GBD1</accession>
<keyword evidence="3" id="KW-1185">Reference proteome</keyword>
<sequence>MPLYLSTPKSIPIPSLRRNLRLISNMTALEGLKVQRTGRQSHLPQAMKGPEPQRGRCDRSISVAPACSGAPTPLTRQVRSIAPSQPGSWPSTGKVRPTWSPCQPQVAPSSVYC</sequence>
<name>A0ABR4GBD1_9EURO</name>
<reference evidence="2 3" key="1">
    <citation type="submission" date="2024-07" db="EMBL/GenBank/DDBJ databases">
        <title>Section-level genome sequencing and comparative genomics of Aspergillus sections Usti and Cavernicolus.</title>
        <authorList>
            <consortium name="Lawrence Berkeley National Laboratory"/>
            <person name="Nybo J.L."/>
            <person name="Vesth T.C."/>
            <person name="Theobald S."/>
            <person name="Frisvad J.C."/>
            <person name="Larsen T.O."/>
            <person name="Kjaerboelling I."/>
            <person name="Rothschild-Mancinelli K."/>
            <person name="Lyhne E.K."/>
            <person name="Kogle M.E."/>
            <person name="Barry K."/>
            <person name="Clum A."/>
            <person name="Na H."/>
            <person name="Ledsgaard L."/>
            <person name="Lin J."/>
            <person name="Lipzen A."/>
            <person name="Kuo A."/>
            <person name="Riley R."/>
            <person name="Mondo S."/>
            <person name="Labutti K."/>
            <person name="Haridas S."/>
            <person name="Pangalinan J."/>
            <person name="Salamov A.A."/>
            <person name="Simmons B.A."/>
            <person name="Magnuson J.K."/>
            <person name="Chen J."/>
            <person name="Drula E."/>
            <person name="Henrissat B."/>
            <person name="Wiebenga A."/>
            <person name="Lubbers R.J."/>
            <person name="Gomes A.C."/>
            <person name="Makela M.R."/>
            <person name="Stajich J."/>
            <person name="Grigoriev I.V."/>
            <person name="Mortensen U.H."/>
            <person name="De Vries R.P."/>
            <person name="Baker S.E."/>
            <person name="Andersen M.R."/>
        </authorList>
    </citation>
    <scope>NUCLEOTIDE SEQUENCE [LARGE SCALE GENOMIC DNA]</scope>
    <source>
        <strain evidence="2 3">CBS 209.92</strain>
    </source>
</reference>
<organism evidence="2 3">
    <name type="scientific">Aspergillus keveii</name>
    <dbReference type="NCBI Taxonomy" id="714993"/>
    <lineage>
        <taxon>Eukaryota</taxon>
        <taxon>Fungi</taxon>
        <taxon>Dikarya</taxon>
        <taxon>Ascomycota</taxon>
        <taxon>Pezizomycotina</taxon>
        <taxon>Eurotiomycetes</taxon>
        <taxon>Eurotiomycetidae</taxon>
        <taxon>Eurotiales</taxon>
        <taxon>Aspergillaceae</taxon>
        <taxon>Aspergillus</taxon>
        <taxon>Aspergillus subgen. Nidulantes</taxon>
    </lineage>
</organism>
<proteinExistence type="predicted"/>
<evidence type="ECO:0000313" key="3">
    <source>
        <dbReference type="Proteomes" id="UP001610563"/>
    </source>
</evidence>
<feature type="compositionally biased region" description="Polar residues" evidence="1">
    <location>
        <begin position="100"/>
        <end position="113"/>
    </location>
</feature>
<dbReference type="EMBL" id="JBFTWV010000027">
    <property type="protein sequence ID" value="KAL2796340.1"/>
    <property type="molecule type" value="Genomic_DNA"/>
</dbReference>